<evidence type="ECO:0000313" key="2">
    <source>
        <dbReference type="EMBL" id="SMD23391.1"/>
    </source>
</evidence>
<evidence type="ECO:0000256" key="1">
    <source>
        <dbReference type="SAM" id="MobiDB-lite"/>
    </source>
</evidence>
<feature type="region of interest" description="Disordered" evidence="1">
    <location>
        <begin position="325"/>
        <end position="351"/>
    </location>
</feature>
<gene>
    <name evidence="2" type="ORF">SAMN05661093_07947</name>
</gene>
<dbReference type="EMBL" id="FWXV01000009">
    <property type="protein sequence ID" value="SMD23391.1"/>
    <property type="molecule type" value="Genomic_DNA"/>
</dbReference>
<feature type="region of interest" description="Disordered" evidence="1">
    <location>
        <begin position="146"/>
        <end position="165"/>
    </location>
</feature>
<reference evidence="2 3" key="1">
    <citation type="submission" date="2017-04" db="EMBL/GenBank/DDBJ databases">
        <authorList>
            <person name="Afonso C.L."/>
            <person name="Miller P.J."/>
            <person name="Scott M.A."/>
            <person name="Spackman E."/>
            <person name="Goraichik I."/>
            <person name="Dimitrov K.M."/>
            <person name="Suarez D.L."/>
            <person name="Swayne D.E."/>
        </authorList>
    </citation>
    <scope>NUCLEOTIDE SEQUENCE [LARGE SCALE GENOMIC DNA]</scope>
    <source>
        <strain evidence="2 3">DSM 43828</strain>
    </source>
</reference>
<feature type="region of interest" description="Disordered" evidence="1">
    <location>
        <begin position="189"/>
        <end position="262"/>
    </location>
</feature>
<organism evidence="2 3">
    <name type="scientific">Kibdelosporangium aridum</name>
    <dbReference type="NCBI Taxonomy" id="2030"/>
    <lineage>
        <taxon>Bacteria</taxon>
        <taxon>Bacillati</taxon>
        <taxon>Actinomycetota</taxon>
        <taxon>Actinomycetes</taxon>
        <taxon>Pseudonocardiales</taxon>
        <taxon>Pseudonocardiaceae</taxon>
        <taxon>Kibdelosporangium</taxon>
    </lineage>
</organism>
<feature type="compositionally biased region" description="Polar residues" evidence="1">
    <location>
        <begin position="114"/>
        <end position="141"/>
    </location>
</feature>
<feature type="compositionally biased region" description="Polar residues" evidence="1">
    <location>
        <begin position="189"/>
        <end position="207"/>
    </location>
</feature>
<accession>A0A1Y5Y3I4</accession>
<feature type="region of interest" description="Disordered" evidence="1">
    <location>
        <begin position="87"/>
        <end position="141"/>
    </location>
</feature>
<dbReference type="AlphaFoldDB" id="A0A1Y5Y3I4"/>
<name>A0A1Y5Y3I4_KIBAR</name>
<proteinExistence type="predicted"/>
<sequence>MSSTPALYLGPTRPHLTLPSPRRRTPTHFCAAPKTSVPAPNTTSGPRLPLAYLRAHQLPHHTKPSPQPNLDPSYRHLTEFPATDADTLCTAPKTSAPAPSPHTRSTPTSPILYTPTSTHTKAFTQPNLDPTHPARSTSATQRLRIRANAADRPATGTHRRPRPHLRAASFRAALKGLIPALASAPAHSTSLRTSIPPQSHFAHTSPTHLPFHFARTSPQHPPRRRPQTPRPHLTSASTTPTSTPAPNTSPTLTSAHPPQRLHLRTRPPHRFLAHIPHHATLTSAPPARNRPVPRLSQRRSHLALIPTNTNFHATSTRLYPARNLAASPHTSPRLPATPTSAPKASACRTSTPSLRNADFRTRFQDLLLCRWFRIVTSQSSRPWPPAPARWSGPSALRQRLLRHGSRQVHVGAFALTVRFSHCGCRVGGTLQAWTMPSRRRSGRCSTRVGR</sequence>
<keyword evidence="3" id="KW-1185">Reference proteome</keyword>
<feature type="compositionally biased region" description="Low complexity" evidence="1">
    <location>
        <begin position="336"/>
        <end position="346"/>
    </location>
</feature>
<feature type="region of interest" description="Disordered" evidence="1">
    <location>
        <begin position="1"/>
        <end position="45"/>
    </location>
</feature>
<protein>
    <submittedName>
        <fullName evidence="2">Uncharacterized protein</fullName>
    </submittedName>
</protein>
<feature type="compositionally biased region" description="Low complexity" evidence="1">
    <location>
        <begin position="230"/>
        <end position="255"/>
    </location>
</feature>
<evidence type="ECO:0000313" key="3">
    <source>
        <dbReference type="Proteomes" id="UP000192674"/>
    </source>
</evidence>
<feature type="compositionally biased region" description="Low complexity" evidence="1">
    <location>
        <begin position="90"/>
        <end position="110"/>
    </location>
</feature>
<dbReference type="Proteomes" id="UP000192674">
    <property type="component" value="Unassembled WGS sequence"/>
</dbReference>